<gene>
    <name evidence="10" type="ORF">IAB63_06020</name>
</gene>
<dbReference type="PIRSF" id="PIRSF037894">
    <property type="entry name" value="Subtilisin_rel_CspABC"/>
    <property type="match status" value="1"/>
</dbReference>
<evidence type="ECO:0000313" key="11">
    <source>
        <dbReference type="Proteomes" id="UP000824164"/>
    </source>
</evidence>
<keyword evidence="2 6" id="KW-0645">Protease</keyword>
<dbReference type="GO" id="GO:0006508">
    <property type="term" value="P:proteolysis"/>
    <property type="evidence" value="ECO:0007669"/>
    <property type="project" value="UniProtKB-KW"/>
</dbReference>
<dbReference type="PANTHER" id="PTHR43806">
    <property type="entry name" value="PEPTIDASE S8"/>
    <property type="match status" value="1"/>
</dbReference>
<protein>
    <submittedName>
        <fullName evidence="10">S8 family serine peptidase</fullName>
    </submittedName>
</protein>
<feature type="domain" description="Csp protease B prodomain" evidence="9">
    <location>
        <begin position="7"/>
        <end position="94"/>
    </location>
</feature>
<evidence type="ECO:0000256" key="2">
    <source>
        <dbReference type="ARBA" id="ARBA00022670"/>
    </source>
</evidence>
<evidence type="ECO:0000313" key="10">
    <source>
        <dbReference type="EMBL" id="HIU02793.1"/>
    </source>
</evidence>
<dbReference type="PROSITE" id="PS00136">
    <property type="entry name" value="SUBTILASE_ASP"/>
    <property type="match status" value="1"/>
</dbReference>
<reference evidence="10" key="2">
    <citation type="journal article" date="2021" name="PeerJ">
        <title>Extensive microbial diversity within the chicken gut microbiome revealed by metagenomics and culture.</title>
        <authorList>
            <person name="Gilroy R."/>
            <person name="Ravi A."/>
            <person name="Getino M."/>
            <person name="Pursley I."/>
            <person name="Horton D.L."/>
            <person name="Alikhan N.F."/>
            <person name="Baker D."/>
            <person name="Gharbi K."/>
            <person name="Hall N."/>
            <person name="Watson M."/>
            <person name="Adriaenssens E.M."/>
            <person name="Foster-Nyarko E."/>
            <person name="Jarju S."/>
            <person name="Secka A."/>
            <person name="Antonio M."/>
            <person name="Oren A."/>
            <person name="Chaudhuri R.R."/>
            <person name="La Ragione R."/>
            <person name="Hildebrand F."/>
            <person name="Pallen M.J."/>
        </authorList>
    </citation>
    <scope>NUCLEOTIDE SEQUENCE</scope>
    <source>
        <strain evidence="10">CHK187-14744</strain>
    </source>
</reference>
<feature type="active site" description="Charge relay system" evidence="5 6">
    <location>
        <position position="500"/>
    </location>
</feature>
<dbReference type="Pfam" id="PF18425">
    <property type="entry name" value="CspB_prodomain"/>
    <property type="match status" value="1"/>
</dbReference>
<dbReference type="InterPro" id="IPR000209">
    <property type="entry name" value="Peptidase_S8/S53_dom"/>
</dbReference>
<feature type="domain" description="Peptidase S8/S53" evidence="8">
    <location>
        <begin position="434"/>
        <end position="556"/>
    </location>
</feature>
<dbReference type="Gene3D" id="2.60.120.1290">
    <property type="match status" value="1"/>
</dbReference>
<evidence type="ECO:0000256" key="4">
    <source>
        <dbReference type="ARBA" id="ARBA00022825"/>
    </source>
</evidence>
<dbReference type="Proteomes" id="UP000824164">
    <property type="component" value="Unassembled WGS sequence"/>
</dbReference>
<feature type="active site" description="Charge relay system" evidence="5 6">
    <location>
        <position position="130"/>
    </location>
</feature>
<dbReference type="Gene3D" id="3.30.70.2980">
    <property type="match status" value="1"/>
</dbReference>
<dbReference type="InterPro" id="IPR017310">
    <property type="entry name" value="Pept_S8A_subtilisin_clostridia"/>
</dbReference>
<organism evidence="10 11">
    <name type="scientific">Candidatus Onthocola gallistercoris</name>
    <dbReference type="NCBI Taxonomy" id="2840876"/>
    <lineage>
        <taxon>Bacteria</taxon>
        <taxon>Bacillati</taxon>
        <taxon>Bacillota</taxon>
        <taxon>Bacilli</taxon>
        <taxon>Candidatus Onthocola</taxon>
    </lineage>
</organism>
<dbReference type="AlphaFoldDB" id="A0A9D1KWV9"/>
<evidence type="ECO:0000256" key="6">
    <source>
        <dbReference type="PROSITE-ProRule" id="PRU01240"/>
    </source>
</evidence>
<dbReference type="InterPro" id="IPR015500">
    <property type="entry name" value="Peptidase_S8_subtilisin-rel"/>
</dbReference>
<dbReference type="InterPro" id="IPR034045">
    <property type="entry name" value="Pep_S8_CspA-like"/>
</dbReference>
<dbReference type="PROSITE" id="PS00138">
    <property type="entry name" value="SUBTILASE_SER"/>
    <property type="match status" value="1"/>
</dbReference>
<dbReference type="InterPro" id="IPR022398">
    <property type="entry name" value="Peptidase_S8_His-AS"/>
</dbReference>
<dbReference type="InterPro" id="IPR050131">
    <property type="entry name" value="Peptidase_S8_subtilisin-like"/>
</dbReference>
<name>A0A9D1KWV9_9FIRM</name>
<dbReference type="Pfam" id="PF00082">
    <property type="entry name" value="Peptidase_S8"/>
    <property type="match status" value="2"/>
</dbReference>
<evidence type="ECO:0000256" key="5">
    <source>
        <dbReference type="PIRSR" id="PIRSR615500-1"/>
    </source>
</evidence>
<evidence type="ECO:0000256" key="1">
    <source>
        <dbReference type="ARBA" id="ARBA00011073"/>
    </source>
</evidence>
<evidence type="ECO:0000256" key="3">
    <source>
        <dbReference type="ARBA" id="ARBA00022801"/>
    </source>
</evidence>
<dbReference type="InterPro" id="IPR036852">
    <property type="entry name" value="Peptidase_S8/S53_dom_sf"/>
</dbReference>
<evidence type="ECO:0000256" key="7">
    <source>
        <dbReference type="RuleBase" id="RU003355"/>
    </source>
</evidence>
<comment type="caution">
    <text evidence="10">The sequence shown here is derived from an EMBL/GenBank/DDBJ whole genome shotgun (WGS) entry which is preliminary data.</text>
</comment>
<dbReference type="InterPro" id="IPR041365">
    <property type="entry name" value="CspB_prodomain"/>
</dbReference>
<proteinExistence type="inferred from homology"/>
<dbReference type="InterPro" id="IPR023827">
    <property type="entry name" value="Peptidase_S8_Asp-AS"/>
</dbReference>
<dbReference type="Gene3D" id="3.40.50.200">
    <property type="entry name" value="Peptidase S8/S53 domain"/>
    <property type="match status" value="1"/>
</dbReference>
<dbReference type="PRINTS" id="PR00723">
    <property type="entry name" value="SUBTILISIN"/>
</dbReference>
<dbReference type="CDD" id="cd07478">
    <property type="entry name" value="Peptidases_S8_CspA-like"/>
    <property type="match status" value="1"/>
</dbReference>
<feature type="domain" description="Peptidase S8/S53" evidence="8">
    <location>
        <begin position="121"/>
        <end position="298"/>
    </location>
</feature>
<feature type="active site" description="Charge relay system" evidence="5 6">
    <location>
        <position position="194"/>
    </location>
</feature>
<keyword evidence="3 6" id="KW-0378">Hydrolase</keyword>
<dbReference type="SUPFAM" id="SSF52743">
    <property type="entry name" value="Subtilisin-like"/>
    <property type="match status" value="1"/>
</dbReference>
<reference evidence="10" key="1">
    <citation type="submission" date="2020-10" db="EMBL/GenBank/DDBJ databases">
        <authorList>
            <person name="Gilroy R."/>
        </authorList>
    </citation>
    <scope>NUCLEOTIDE SEQUENCE</scope>
    <source>
        <strain evidence="10">CHK187-14744</strain>
    </source>
</reference>
<dbReference type="PANTHER" id="PTHR43806:SF11">
    <property type="entry name" value="CEREVISIN-RELATED"/>
    <property type="match status" value="1"/>
</dbReference>
<dbReference type="InterPro" id="IPR023828">
    <property type="entry name" value="Peptidase_S8_Ser-AS"/>
</dbReference>
<keyword evidence="4 6" id="KW-0720">Serine protease</keyword>
<dbReference type="PROSITE" id="PS00137">
    <property type="entry name" value="SUBTILASE_HIS"/>
    <property type="match status" value="1"/>
</dbReference>
<dbReference type="EMBL" id="DVLT01000039">
    <property type="protein sequence ID" value="HIU02793.1"/>
    <property type="molecule type" value="Genomic_DNA"/>
</dbReference>
<dbReference type="PROSITE" id="PS51892">
    <property type="entry name" value="SUBTILASE"/>
    <property type="match status" value="1"/>
</dbReference>
<dbReference type="GO" id="GO:0004252">
    <property type="term" value="F:serine-type endopeptidase activity"/>
    <property type="evidence" value="ECO:0007669"/>
    <property type="project" value="UniProtKB-UniRule"/>
</dbReference>
<comment type="similarity">
    <text evidence="1 6 7">Belongs to the peptidase S8 family.</text>
</comment>
<evidence type="ECO:0000259" key="8">
    <source>
        <dbReference type="Pfam" id="PF00082"/>
    </source>
</evidence>
<sequence>MGQPVNQKAENLLNLALSATPEERSKSGILEVGYSPETSRWDLIVKYSGDIGRYEDAQIRIVQLSNEYAILNVPENRINAIIAWPEVEYVEKPKRLFFEVSQGKQASCINILQTPAWNLTGEGVVIGVIDSGIDYTHPDFRNPDGTTRILYLWDQSVSGNPPERFRMGSEFTEEMLNASLKEGGQPLSKDLSGHGTAVASIAAGTHGVAPRSRLIVVKLSQPGMYSFPRTTELMEAVDYVISKASVLGMPVVVNLSFGNTYGSHDGTSLIETYLSDMANYWKTSIVTGTGNEGLTAGHTSEALRQGNEQNIPFLVQAYEPTLNIQLWKYYTDEIGVAIEAPNGQVAGPFDEILGPQRFVLGRTELLVYYGEPSPYSRAQEIFVDFIPRDRFIDTGQWVFRLFPRRIVEGRMDLWMPGGSILNTSTRFVYPTPETTLTIPSTAAKVISVGAYDSINRTYADFSGRGYTRMSGQVKPDITAPGVGITAAAVGGGRTTVSGTSFATPFVAGSAALLMEYGIVKGNDPYLYGEKIKAYLIRGAKALPFVSEYPNPMTGYGALCLKDSIPLE</sequence>
<accession>A0A9D1KWV9</accession>
<evidence type="ECO:0000259" key="9">
    <source>
        <dbReference type="Pfam" id="PF18425"/>
    </source>
</evidence>